<dbReference type="AlphaFoldDB" id="A0A1Q8RGW6"/>
<feature type="compositionally biased region" description="Acidic residues" evidence="1">
    <location>
        <begin position="269"/>
        <end position="298"/>
    </location>
</feature>
<evidence type="ECO:0000313" key="3">
    <source>
        <dbReference type="Proteomes" id="UP000186583"/>
    </source>
</evidence>
<evidence type="ECO:0000313" key="2">
    <source>
        <dbReference type="EMBL" id="OLN83423.1"/>
    </source>
</evidence>
<gene>
    <name evidence="2" type="ORF">CCHL11_03112</name>
</gene>
<feature type="region of interest" description="Disordered" evidence="1">
    <location>
        <begin position="269"/>
        <end position="301"/>
    </location>
</feature>
<dbReference type="Proteomes" id="UP000186583">
    <property type="component" value="Unassembled WGS sequence"/>
</dbReference>
<evidence type="ECO:0008006" key="4">
    <source>
        <dbReference type="Google" id="ProtNLM"/>
    </source>
</evidence>
<sequence length="349" mass="39593">MLPPNNHPLDCTYNRDDVVSGLTQYYLNLTRLAYIPSSYIDFPPSTGWTDAELDVGALRALRRSEKVIDLLRHLPYPRPMLDGPRPGPWNIAPRAKAVRYLRHMGDFSRWSDRGDAGLLELAALAFADTPAGPMDLPPDVVSLTYGERIQPGIKYKPYWWIVDCSRGILSPYQEWTYTVGQVPRNKPWRTVQSCSVADFFRELVSDLGRNLIPLPPTEDLDAEILDSSSSADRMDALQIYQSYGWPNHFRHEDCIVALQAWRGRLLEEERVEQDEDEADDEDYNMSESDDDDGMDQDGVDAGLADAVADMEVDDLNADLAVLRADMRPEVRAKFEQTGNKPPVEWIDSE</sequence>
<comment type="caution">
    <text evidence="2">The sequence shown here is derived from an EMBL/GenBank/DDBJ whole genome shotgun (WGS) entry which is preliminary data.</text>
</comment>
<dbReference type="OrthoDB" id="5343383at2759"/>
<evidence type="ECO:0000256" key="1">
    <source>
        <dbReference type="SAM" id="MobiDB-lite"/>
    </source>
</evidence>
<keyword evidence="3" id="KW-1185">Reference proteome</keyword>
<organism evidence="2 3">
    <name type="scientific">Colletotrichum chlorophyti</name>
    <dbReference type="NCBI Taxonomy" id="708187"/>
    <lineage>
        <taxon>Eukaryota</taxon>
        <taxon>Fungi</taxon>
        <taxon>Dikarya</taxon>
        <taxon>Ascomycota</taxon>
        <taxon>Pezizomycotina</taxon>
        <taxon>Sordariomycetes</taxon>
        <taxon>Hypocreomycetidae</taxon>
        <taxon>Glomerellales</taxon>
        <taxon>Glomerellaceae</taxon>
        <taxon>Colletotrichum</taxon>
    </lineage>
</organism>
<proteinExistence type="predicted"/>
<accession>A0A1Q8RGW6</accession>
<name>A0A1Q8RGW6_9PEZI</name>
<protein>
    <recommendedName>
        <fullName evidence="4">Alpha beta hydrolase fold protein</fullName>
    </recommendedName>
</protein>
<dbReference type="EMBL" id="MPGH01000204">
    <property type="protein sequence ID" value="OLN83423.1"/>
    <property type="molecule type" value="Genomic_DNA"/>
</dbReference>
<reference evidence="2 3" key="1">
    <citation type="submission" date="2016-11" db="EMBL/GenBank/DDBJ databases">
        <title>Draft Genome Assembly of Colletotrichum chlorophyti a pathogen of herbaceous plants.</title>
        <authorList>
            <person name="Gan P."/>
            <person name="Narusaka M."/>
            <person name="Tsushima A."/>
            <person name="Narusaka Y."/>
            <person name="Takano Y."/>
            <person name="Shirasu K."/>
        </authorList>
    </citation>
    <scope>NUCLEOTIDE SEQUENCE [LARGE SCALE GENOMIC DNA]</scope>
    <source>
        <strain evidence="2 3">NTL11</strain>
    </source>
</reference>
<dbReference type="STRING" id="708187.A0A1Q8RGW6"/>